<dbReference type="SUPFAM" id="SSF52096">
    <property type="entry name" value="ClpP/crotonase"/>
    <property type="match status" value="1"/>
</dbReference>
<dbReference type="InterPro" id="IPR029045">
    <property type="entry name" value="ClpP/crotonase-like_dom_sf"/>
</dbReference>
<keyword evidence="3" id="KW-0443">Lipid metabolism</keyword>
<evidence type="ECO:0000256" key="6">
    <source>
        <dbReference type="RuleBase" id="RU003707"/>
    </source>
</evidence>
<sequence length="262" mass="27572">MSTVSLSIEAEVATITLDNPPQNRLSAEFIDDLGAAVAAVEASAARAVVLRAAGADFSLGGDFVPWIDWSNRARQAFFDRALAVYNHFERLPVPVVAAVQGKCFGGGFELVLRADIVFAGESAQFSHPEQLLGITTLLGGVYRVAARVGRARAMEWALTSQRIPAATLAELGIVNHVVPDADLLDRARAFAAEVATGPTLAHAAHKRLLRTWADGGIAAADSQVIETSIPLFDTADVAAGLKSAAAALAAGRPRPRLPFQGR</sequence>
<dbReference type="InterPro" id="IPR018376">
    <property type="entry name" value="Enoyl-CoA_hyd/isom_CS"/>
</dbReference>
<dbReference type="CDD" id="cd06558">
    <property type="entry name" value="crotonase-like"/>
    <property type="match status" value="1"/>
</dbReference>
<evidence type="ECO:0000256" key="5">
    <source>
        <dbReference type="ARBA" id="ARBA00023717"/>
    </source>
</evidence>
<evidence type="ECO:0000256" key="3">
    <source>
        <dbReference type="ARBA" id="ARBA00022832"/>
    </source>
</evidence>
<evidence type="ECO:0000313" key="8">
    <source>
        <dbReference type="Proteomes" id="UP000031364"/>
    </source>
</evidence>
<proteinExistence type="inferred from homology"/>
<dbReference type="RefSeq" id="WP_043676024.1">
    <property type="nucleotide sequence ID" value="NZ_BDCI01000035.1"/>
</dbReference>
<reference evidence="7 8" key="1">
    <citation type="journal article" date="2014" name="Int. J. Syst. Evol. Microbiol.">
        <title>Nocardia vulneris sp. nov., isolated from wounds of human patients in North America.</title>
        <authorList>
            <person name="Lasker B.A."/>
            <person name="Bell M."/>
            <person name="Klenk H.P."/>
            <person name="Sproer C."/>
            <person name="Schumann C."/>
            <person name="Schumann P."/>
            <person name="Brown J.M."/>
        </authorList>
    </citation>
    <scope>NUCLEOTIDE SEQUENCE [LARGE SCALE GENOMIC DNA]</scope>
    <source>
        <strain evidence="7 8">W9851</strain>
    </source>
</reference>
<evidence type="ECO:0000256" key="4">
    <source>
        <dbReference type="ARBA" id="ARBA00023709"/>
    </source>
</evidence>
<gene>
    <name evidence="7" type="ORF">FG87_26800</name>
</gene>
<dbReference type="EMBL" id="JNFP01000035">
    <property type="protein sequence ID" value="KIA62197.1"/>
    <property type="molecule type" value="Genomic_DNA"/>
</dbReference>
<dbReference type="Proteomes" id="UP000031364">
    <property type="component" value="Unassembled WGS sequence"/>
</dbReference>
<protein>
    <submittedName>
        <fullName evidence="7">Enoyl-CoA hydratase</fullName>
    </submittedName>
</protein>
<evidence type="ECO:0000313" key="7">
    <source>
        <dbReference type="EMBL" id="KIA62197.1"/>
    </source>
</evidence>
<accession>A0ABR4ZA32</accession>
<evidence type="ECO:0000256" key="2">
    <source>
        <dbReference type="ARBA" id="ARBA00005254"/>
    </source>
</evidence>
<keyword evidence="3" id="KW-0276">Fatty acid metabolism</keyword>
<organism evidence="7 8">
    <name type="scientific">Nocardia vulneris</name>
    <dbReference type="NCBI Taxonomy" id="1141657"/>
    <lineage>
        <taxon>Bacteria</taxon>
        <taxon>Bacillati</taxon>
        <taxon>Actinomycetota</taxon>
        <taxon>Actinomycetes</taxon>
        <taxon>Mycobacteriales</taxon>
        <taxon>Nocardiaceae</taxon>
        <taxon>Nocardia</taxon>
    </lineage>
</organism>
<comment type="function">
    <text evidence="1">Could possibly oxidize fatty acids using specific components.</text>
</comment>
<comment type="catalytic activity">
    <reaction evidence="5">
        <text>a 4-saturated-(3S)-3-hydroxyacyl-CoA = a (3E)-enoyl-CoA + H2O</text>
        <dbReference type="Rhea" id="RHEA:20724"/>
        <dbReference type="ChEBI" id="CHEBI:15377"/>
        <dbReference type="ChEBI" id="CHEBI:58521"/>
        <dbReference type="ChEBI" id="CHEBI:137480"/>
        <dbReference type="EC" id="4.2.1.17"/>
    </reaction>
</comment>
<dbReference type="PANTHER" id="PTHR11941">
    <property type="entry name" value="ENOYL-COA HYDRATASE-RELATED"/>
    <property type="match status" value="1"/>
</dbReference>
<dbReference type="InterPro" id="IPR001753">
    <property type="entry name" value="Enoyl-CoA_hydra/iso"/>
</dbReference>
<comment type="similarity">
    <text evidence="2 6">Belongs to the enoyl-CoA hydratase/isomerase family.</text>
</comment>
<evidence type="ECO:0000256" key="1">
    <source>
        <dbReference type="ARBA" id="ARBA00002994"/>
    </source>
</evidence>
<comment type="catalytic activity">
    <reaction evidence="4">
        <text>a (3S)-3-hydroxyacyl-CoA = a (2E)-enoyl-CoA + H2O</text>
        <dbReference type="Rhea" id="RHEA:16105"/>
        <dbReference type="ChEBI" id="CHEBI:15377"/>
        <dbReference type="ChEBI" id="CHEBI:57318"/>
        <dbReference type="ChEBI" id="CHEBI:58856"/>
        <dbReference type="EC" id="4.2.1.17"/>
    </reaction>
</comment>
<dbReference type="Gene3D" id="3.90.226.10">
    <property type="entry name" value="2-enoyl-CoA Hydratase, Chain A, domain 1"/>
    <property type="match status" value="1"/>
</dbReference>
<name>A0ABR4ZA32_9NOCA</name>
<keyword evidence="8" id="KW-1185">Reference proteome</keyword>
<dbReference type="PROSITE" id="PS00166">
    <property type="entry name" value="ENOYL_COA_HYDRATASE"/>
    <property type="match status" value="1"/>
</dbReference>
<comment type="caution">
    <text evidence="7">The sequence shown here is derived from an EMBL/GenBank/DDBJ whole genome shotgun (WGS) entry which is preliminary data.</text>
</comment>
<dbReference type="Pfam" id="PF00378">
    <property type="entry name" value="ECH_1"/>
    <property type="match status" value="1"/>
</dbReference>
<dbReference type="PANTHER" id="PTHR11941:SF54">
    <property type="entry name" value="ENOYL-COA HYDRATASE, MITOCHONDRIAL"/>
    <property type="match status" value="1"/>
</dbReference>